<comment type="similarity">
    <text evidence="2 5">Belongs to the calycin superfamily. Lipocalin family.</text>
</comment>
<keyword evidence="3" id="KW-0813">Transport</keyword>
<dbReference type="PRINTS" id="PR01173">
    <property type="entry name" value="ODORANTBNDNG"/>
</dbReference>
<dbReference type="Proteomes" id="UP000291000">
    <property type="component" value="Unassembled WGS sequence"/>
</dbReference>
<evidence type="ECO:0000259" key="7">
    <source>
        <dbReference type="Pfam" id="PF00061"/>
    </source>
</evidence>
<evidence type="ECO:0000256" key="2">
    <source>
        <dbReference type="ARBA" id="ARBA00006889"/>
    </source>
</evidence>
<dbReference type="Ensembl" id="ENSCHIT00000037889.1">
    <property type="protein sequence ID" value="ENSCHIP00000030019.1"/>
    <property type="gene ID" value="ENSCHIG00000024935.1"/>
</dbReference>
<dbReference type="GeneTree" id="ENSGT01050000244868"/>
<comment type="subcellular location">
    <subcellularLocation>
        <location evidence="1">Secreted</location>
    </subcellularLocation>
</comment>
<sequence length="171" mass="19195">MKTVFLTLLLGLVCAAQEAPAELDPSQITGDWRSILTAADNKEKIEEEGPLRAYIRWLECIDSCSSLSIKFYAKFPKQCTRLSAVAERERGVYQVGYMGSNFFELIPVSENSLAIYSENFDGVKVTKVTQLLAKGDGATEEEIQHYEELNKERGIPPEHIEDLTQTDDCPQ</sequence>
<keyword evidence="9" id="KW-1185">Reference proteome</keyword>
<evidence type="ECO:0000256" key="1">
    <source>
        <dbReference type="ARBA" id="ARBA00004613"/>
    </source>
</evidence>
<dbReference type="GO" id="GO:0036094">
    <property type="term" value="F:small molecule binding"/>
    <property type="evidence" value="ECO:0007669"/>
    <property type="project" value="InterPro"/>
</dbReference>
<keyword evidence="4" id="KW-0964">Secreted</keyword>
<feature type="domain" description="Lipocalin/cytosolic fatty-acid binding" evidence="7">
    <location>
        <begin position="29"/>
        <end position="167"/>
    </location>
</feature>
<dbReference type="AlphaFoldDB" id="A0A452G152"/>
<dbReference type="PANTHER" id="PTHR11430">
    <property type="entry name" value="LIPOCALIN"/>
    <property type="match status" value="1"/>
</dbReference>
<accession>A0A452G152</accession>
<evidence type="ECO:0000256" key="3">
    <source>
        <dbReference type="ARBA" id="ARBA00022448"/>
    </source>
</evidence>
<dbReference type="Gene3D" id="2.40.128.20">
    <property type="match status" value="1"/>
</dbReference>
<reference evidence="8" key="3">
    <citation type="submission" date="2025-09" db="UniProtKB">
        <authorList>
            <consortium name="Ensembl"/>
        </authorList>
    </citation>
    <scope>IDENTIFICATION</scope>
</reference>
<dbReference type="GO" id="GO:0005549">
    <property type="term" value="F:odorant binding"/>
    <property type="evidence" value="ECO:0007669"/>
    <property type="project" value="TreeGrafter"/>
</dbReference>
<feature type="chain" id="PRO_5019154182" description="Lipocalin/cytosolic fatty-acid binding domain-containing protein" evidence="6">
    <location>
        <begin position="16"/>
        <end position="171"/>
    </location>
</feature>
<dbReference type="PROSITE" id="PS00213">
    <property type="entry name" value="LIPOCALIN"/>
    <property type="match status" value="1"/>
</dbReference>
<dbReference type="Pfam" id="PF00061">
    <property type="entry name" value="Lipocalin"/>
    <property type="match status" value="1"/>
</dbReference>
<organism evidence="8 9">
    <name type="scientific">Capra hircus</name>
    <name type="common">Goat</name>
    <dbReference type="NCBI Taxonomy" id="9925"/>
    <lineage>
        <taxon>Eukaryota</taxon>
        <taxon>Metazoa</taxon>
        <taxon>Chordata</taxon>
        <taxon>Craniata</taxon>
        <taxon>Vertebrata</taxon>
        <taxon>Euteleostomi</taxon>
        <taxon>Mammalia</taxon>
        <taxon>Eutheria</taxon>
        <taxon>Laurasiatheria</taxon>
        <taxon>Artiodactyla</taxon>
        <taxon>Ruminantia</taxon>
        <taxon>Pecora</taxon>
        <taxon>Bovidae</taxon>
        <taxon>Caprinae</taxon>
        <taxon>Capra</taxon>
    </lineage>
</organism>
<dbReference type="SUPFAM" id="SSF50814">
    <property type="entry name" value="Lipocalins"/>
    <property type="match status" value="1"/>
</dbReference>
<name>A0A452G152_CAPHI</name>
<feature type="signal peptide" evidence="6">
    <location>
        <begin position="1"/>
        <end position="15"/>
    </location>
</feature>
<dbReference type="InterPro" id="IPR002345">
    <property type="entry name" value="Lipocalin"/>
</dbReference>
<dbReference type="STRING" id="9925.ENSCHIP00000030019"/>
<dbReference type="GO" id="GO:0005615">
    <property type="term" value="C:extracellular space"/>
    <property type="evidence" value="ECO:0007669"/>
    <property type="project" value="TreeGrafter"/>
</dbReference>
<dbReference type="InterPro" id="IPR012674">
    <property type="entry name" value="Calycin"/>
</dbReference>
<reference evidence="8" key="2">
    <citation type="submission" date="2025-08" db="UniProtKB">
        <authorList>
            <consortium name="Ensembl"/>
        </authorList>
    </citation>
    <scope>IDENTIFICATION</scope>
</reference>
<evidence type="ECO:0000256" key="5">
    <source>
        <dbReference type="RuleBase" id="RU003695"/>
    </source>
</evidence>
<evidence type="ECO:0000313" key="9">
    <source>
        <dbReference type="Proteomes" id="UP000291000"/>
    </source>
</evidence>
<evidence type="ECO:0000256" key="6">
    <source>
        <dbReference type="SAM" id="SignalP"/>
    </source>
</evidence>
<protein>
    <recommendedName>
        <fullName evidence="7">Lipocalin/cytosolic fatty-acid binding domain-containing protein</fullName>
    </recommendedName>
</protein>
<reference evidence="9" key="1">
    <citation type="submission" date="2016-04" db="EMBL/GenBank/DDBJ databases">
        <title>Polished mammalian reference genomes with single-molecule sequencing and chromosome conformation capture applied to the Capra hircus genome.</title>
        <authorList>
            <person name="Bickhart D.M."/>
            <person name="Koren S."/>
            <person name="Rosen B."/>
            <person name="Hastie A."/>
            <person name="Liachko I."/>
            <person name="Sullivan S.T."/>
            <person name="Burton J."/>
            <person name="Sayre B.L."/>
            <person name="Huson H.J."/>
            <person name="Lee J."/>
            <person name="Lam E."/>
            <person name="Kelley C.M."/>
            <person name="Hutchison J.L."/>
            <person name="Zhou Y."/>
            <person name="Sun J."/>
            <person name="Crisa A."/>
            <person name="Schwartz J.C."/>
            <person name="Hammond J.A."/>
            <person name="Schroeder S.G."/>
            <person name="Liu G.E."/>
            <person name="Dunham M."/>
            <person name="Shendure J."/>
            <person name="Sonstegard T.S."/>
            <person name="Phillippy A.M."/>
            <person name="Van Tassell C.P."/>
            <person name="Smith T.P."/>
        </authorList>
    </citation>
    <scope>NUCLEOTIDE SEQUENCE [LARGE SCALE GENOMIC DNA]</scope>
</reference>
<proteinExistence type="inferred from homology"/>
<dbReference type="InterPro" id="IPR000566">
    <property type="entry name" value="Lipocln_cytosolic_FA-bd_dom"/>
</dbReference>
<dbReference type="InterPro" id="IPR002448">
    <property type="entry name" value="OBP-like"/>
</dbReference>
<evidence type="ECO:0000313" key="8">
    <source>
        <dbReference type="Ensembl" id="ENSCHIP00000030019.1"/>
    </source>
</evidence>
<dbReference type="SMR" id="A0A452G152"/>
<keyword evidence="6" id="KW-0732">Signal</keyword>
<dbReference type="PANTHER" id="PTHR11430:SF89">
    <property type="entry name" value="ALLERGEN BOS D 2"/>
    <property type="match status" value="1"/>
</dbReference>
<dbReference type="InterPro" id="IPR022272">
    <property type="entry name" value="Lipocalin_CS"/>
</dbReference>
<dbReference type="OMA" id="IKFYAKF"/>
<evidence type="ECO:0000256" key="4">
    <source>
        <dbReference type="ARBA" id="ARBA00022525"/>
    </source>
</evidence>
<dbReference type="Bgee" id="ENSCHIG00000024935">
    <property type="expression patterns" value="Expressed in skin of neck"/>
</dbReference>